<proteinExistence type="predicted"/>
<dbReference type="RefSeq" id="WP_251188843.1">
    <property type="nucleotide sequence ID" value="NZ_CP144224.1"/>
</dbReference>
<comment type="caution">
    <text evidence="2">The sequence shown here is derived from an EMBL/GenBank/DDBJ whole genome shotgun (WGS) entry which is preliminary data.</text>
</comment>
<organism evidence="2 3">
    <name type="scientific">Alkalihalophilus pseudofirmus</name>
    <name type="common">Bacillus pseudofirmus</name>
    <dbReference type="NCBI Taxonomy" id="79885"/>
    <lineage>
        <taxon>Bacteria</taxon>
        <taxon>Bacillati</taxon>
        <taxon>Bacillota</taxon>
        <taxon>Bacilli</taxon>
        <taxon>Bacillales</taxon>
        <taxon>Bacillaceae</taxon>
        <taxon>Alkalihalophilus</taxon>
    </lineage>
</organism>
<evidence type="ECO:0000313" key="2">
    <source>
        <dbReference type="EMBL" id="MDV2883819.1"/>
    </source>
</evidence>
<dbReference type="EMBL" id="JAWJAY010000001">
    <property type="protein sequence ID" value="MDV2883819.1"/>
    <property type="molecule type" value="Genomic_DNA"/>
</dbReference>
<dbReference type="AlphaFoldDB" id="A0AAJ2NJY8"/>
<keyword evidence="1" id="KW-0812">Transmembrane</keyword>
<protein>
    <submittedName>
        <fullName evidence="2">Uncharacterized protein</fullName>
    </submittedName>
</protein>
<feature type="transmembrane region" description="Helical" evidence="1">
    <location>
        <begin position="32"/>
        <end position="48"/>
    </location>
</feature>
<evidence type="ECO:0000256" key="1">
    <source>
        <dbReference type="SAM" id="Phobius"/>
    </source>
</evidence>
<keyword evidence="1" id="KW-0472">Membrane</keyword>
<name>A0AAJ2NJY8_ALKPS</name>
<evidence type="ECO:0000313" key="3">
    <source>
        <dbReference type="Proteomes" id="UP001285636"/>
    </source>
</evidence>
<gene>
    <name evidence="2" type="ORF">RYX45_01405</name>
</gene>
<dbReference type="Proteomes" id="UP001285636">
    <property type="component" value="Unassembled WGS sequence"/>
</dbReference>
<sequence length="49" mass="5547">MLIAFQVILLILIVFFGLGSVGEKDPEQRKQWIAILLAAMISMGFTFYI</sequence>
<reference evidence="2" key="1">
    <citation type="submission" date="2023-10" db="EMBL/GenBank/DDBJ databases">
        <title>Screening of Alkalihalophilus pseudofirmusBZ-TG-HK211 and Its Alleviation of Salt Stress on Rapeseed Growth.</title>
        <authorList>
            <person name="Zhao B."/>
            <person name="Guo T."/>
        </authorList>
    </citation>
    <scope>NUCLEOTIDE SEQUENCE</scope>
    <source>
        <strain evidence="2">BZ-TG-HK211</strain>
    </source>
</reference>
<keyword evidence="1" id="KW-1133">Transmembrane helix</keyword>
<accession>A0AAJ2NJY8</accession>